<dbReference type="InterPro" id="IPR036779">
    <property type="entry name" value="LysM_dom_sf"/>
</dbReference>
<proteinExistence type="predicted"/>
<dbReference type="SUPFAM" id="SSF54106">
    <property type="entry name" value="LysM domain"/>
    <property type="match status" value="1"/>
</dbReference>
<keyword evidence="2" id="KW-0812">Transmembrane</keyword>
<keyword evidence="5" id="KW-1185">Reference proteome</keyword>
<keyword evidence="2" id="KW-0472">Membrane</keyword>
<dbReference type="Pfam" id="PF01476">
    <property type="entry name" value="LysM"/>
    <property type="match status" value="1"/>
</dbReference>
<dbReference type="KEGG" id="slom:PXH66_16235"/>
<dbReference type="EMBL" id="CP119075">
    <property type="protein sequence ID" value="WED63888.1"/>
    <property type="molecule type" value="Genomic_DNA"/>
</dbReference>
<dbReference type="Gene3D" id="1.20.1170.10">
    <property type="match status" value="1"/>
</dbReference>
<reference evidence="4" key="1">
    <citation type="submission" date="2023-03" db="EMBL/GenBank/DDBJ databases">
        <title>Lomoglobus Profundus gen. nov., sp. nov., a novel member of the phylum Verrucomicrobia, isolated from deep-marine sediment of South China Sea.</title>
        <authorList>
            <person name="Ahmad T."/>
            <person name="Ishaq S.E."/>
            <person name="Wang F."/>
        </authorList>
    </citation>
    <scope>NUCLEOTIDE SEQUENCE</scope>
    <source>
        <strain evidence="4">LMO-M01</strain>
    </source>
</reference>
<dbReference type="InterPro" id="IPR018392">
    <property type="entry name" value="LysM"/>
</dbReference>
<feature type="coiled-coil region" evidence="1">
    <location>
        <begin position="40"/>
        <end position="74"/>
    </location>
</feature>
<organism evidence="4 5">
    <name type="scientific">Synoicihabitans lomoniglobus</name>
    <dbReference type="NCBI Taxonomy" id="2909285"/>
    <lineage>
        <taxon>Bacteria</taxon>
        <taxon>Pseudomonadati</taxon>
        <taxon>Verrucomicrobiota</taxon>
        <taxon>Opitutia</taxon>
        <taxon>Opitutales</taxon>
        <taxon>Opitutaceae</taxon>
        <taxon>Synoicihabitans</taxon>
    </lineage>
</organism>
<evidence type="ECO:0000256" key="2">
    <source>
        <dbReference type="SAM" id="Phobius"/>
    </source>
</evidence>
<keyword evidence="1" id="KW-0175">Coiled coil</keyword>
<feature type="domain" description="LysM" evidence="3">
    <location>
        <begin position="130"/>
        <end position="174"/>
    </location>
</feature>
<dbReference type="Proteomes" id="UP001218638">
    <property type="component" value="Chromosome"/>
</dbReference>
<accession>A0AAF0CMB7</accession>
<protein>
    <submittedName>
        <fullName evidence="4">LysM domain-containing protein</fullName>
    </submittedName>
</protein>
<name>A0AAF0CMB7_9BACT</name>
<dbReference type="PROSITE" id="PS51782">
    <property type="entry name" value="LYSM"/>
    <property type="match status" value="1"/>
</dbReference>
<evidence type="ECO:0000313" key="4">
    <source>
        <dbReference type="EMBL" id="WED63888.1"/>
    </source>
</evidence>
<dbReference type="CDD" id="cd00118">
    <property type="entry name" value="LysM"/>
    <property type="match status" value="1"/>
</dbReference>
<dbReference type="RefSeq" id="WP_330930592.1">
    <property type="nucleotide sequence ID" value="NZ_CP119075.1"/>
</dbReference>
<feature type="transmembrane region" description="Helical" evidence="2">
    <location>
        <begin position="12"/>
        <end position="34"/>
    </location>
</feature>
<evidence type="ECO:0000256" key="1">
    <source>
        <dbReference type="SAM" id="Coils"/>
    </source>
</evidence>
<evidence type="ECO:0000313" key="5">
    <source>
        <dbReference type="Proteomes" id="UP001218638"/>
    </source>
</evidence>
<dbReference type="SMART" id="SM00257">
    <property type="entry name" value="LysM"/>
    <property type="match status" value="1"/>
</dbReference>
<evidence type="ECO:0000259" key="3">
    <source>
        <dbReference type="PROSITE" id="PS51782"/>
    </source>
</evidence>
<dbReference type="AlphaFoldDB" id="A0AAF0CMB7"/>
<sequence>MDTISQENNESFSWLPLLALIVGVIAAVLGGVALKKLGDINKTLADQNALTARIDSLETELRKTSTSADAATQRINKVAADTNTAFKQFSDAFGGLRTEFETIKESAVKPAPVVTSAPGGSSGPAVAGPDEYVVKSGDTGIKIARANNVSWGDLQAVNPSVNWNRLGVGQTIKLPKK</sequence>
<dbReference type="Gene3D" id="3.10.350.10">
    <property type="entry name" value="LysM domain"/>
    <property type="match status" value="1"/>
</dbReference>
<keyword evidence="2" id="KW-1133">Transmembrane helix</keyword>
<gene>
    <name evidence="4" type="ORF">PXH66_16235</name>
</gene>